<evidence type="ECO:0000259" key="1">
    <source>
        <dbReference type="PROSITE" id="PS50931"/>
    </source>
</evidence>
<dbReference type="InterPro" id="IPR000847">
    <property type="entry name" value="LysR_HTH_N"/>
</dbReference>
<dbReference type="SUPFAM" id="SSF46785">
    <property type="entry name" value="Winged helix' DNA-binding domain"/>
    <property type="match status" value="1"/>
</dbReference>
<reference evidence="2 3" key="1">
    <citation type="submission" date="2018-01" db="EMBL/GenBank/DDBJ databases">
        <title>Whole genome analyses suggest that Burkholderia sensu lato contains two further novel genera in the rhizoxinica-symbiotica group Mycetohabitans gen. nov., and Trinickia gen. nov.: implications for the evolution of diazotrophy and nodulation in the Burkholderiaceae.</title>
        <authorList>
            <person name="Estrada-de los Santos P."/>
            <person name="Palmer M."/>
            <person name="Chavez-Ramirez B."/>
            <person name="Beukes C."/>
            <person name="Steenkamp E.T."/>
            <person name="Hirsch A.M."/>
            <person name="Manyaka P."/>
            <person name="Maluk M."/>
            <person name="Lafos M."/>
            <person name="Crook M."/>
            <person name="Gross E."/>
            <person name="Simon M.F."/>
            <person name="Bueno dos Reis Junior F."/>
            <person name="Poole P.S."/>
            <person name="Venter S.N."/>
            <person name="James E.K."/>
        </authorList>
    </citation>
    <scope>NUCLEOTIDE SEQUENCE [LARGE SCALE GENOMIC DNA]</scope>
    <source>
        <strain evidence="2 3">WSM 3937</strain>
    </source>
</reference>
<gene>
    <name evidence="2" type="ORF">C0Z16_37065</name>
</gene>
<sequence length="68" mass="7703">MQKLKLGFRHIEAFRAVMSSNSMTNAARVMHTSQPQVSRLISQLESITAFPLFERNGSRLNPTQDGLR</sequence>
<dbReference type="Pfam" id="PF00126">
    <property type="entry name" value="HTH_1"/>
    <property type="match status" value="1"/>
</dbReference>
<keyword evidence="3" id="KW-1185">Reference proteome</keyword>
<dbReference type="Gene3D" id="1.10.10.10">
    <property type="entry name" value="Winged helix-like DNA-binding domain superfamily/Winged helix DNA-binding domain"/>
    <property type="match status" value="1"/>
</dbReference>
<dbReference type="EMBL" id="PNXY01000120">
    <property type="protein sequence ID" value="PMS15247.1"/>
    <property type="molecule type" value="Genomic_DNA"/>
</dbReference>
<accession>A0ABX4UVV4</accession>
<evidence type="ECO:0000313" key="3">
    <source>
        <dbReference type="Proteomes" id="UP000235659"/>
    </source>
</evidence>
<feature type="non-terminal residue" evidence="2">
    <location>
        <position position="68"/>
    </location>
</feature>
<comment type="caution">
    <text evidence="2">The sequence shown here is derived from an EMBL/GenBank/DDBJ whole genome shotgun (WGS) entry which is preliminary data.</text>
</comment>
<dbReference type="PRINTS" id="PR00039">
    <property type="entry name" value="HTHLYSR"/>
</dbReference>
<dbReference type="PANTHER" id="PTHR30427:SF1">
    <property type="entry name" value="TRANSCRIPTIONAL ACTIVATOR PROTEIN LYSR"/>
    <property type="match status" value="1"/>
</dbReference>
<feature type="domain" description="HTH lysR-type" evidence="1">
    <location>
        <begin position="6"/>
        <end position="63"/>
    </location>
</feature>
<organism evidence="2 3">
    <name type="scientific">Paraburkholderia rhynchosiae</name>
    <dbReference type="NCBI Taxonomy" id="487049"/>
    <lineage>
        <taxon>Bacteria</taxon>
        <taxon>Pseudomonadati</taxon>
        <taxon>Pseudomonadota</taxon>
        <taxon>Betaproteobacteria</taxon>
        <taxon>Burkholderiales</taxon>
        <taxon>Burkholderiaceae</taxon>
        <taxon>Paraburkholderia</taxon>
    </lineage>
</organism>
<dbReference type="PANTHER" id="PTHR30427">
    <property type="entry name" value="TRANSCRIPTIONAL ACTIVATOR PROTEIN LYSR"/>
    <property type="match status" value="1"/>
</dbReference>
<proteinExistence type="predicted"/>
<name>A0ABX4UVV4_9BURK</name>
<dbReference type="PROSITE" id="PS50931">
    <property type="entry name" value="HTH_LYSR"/>
    <property type="match status" value="1"/>
</dbReference>
<protein>
    <submittedName>
        <fullName evidence="2">Transcriptional regulator</fullName>
    </submittedName>
</protein>
<dbReference type="Proteomes" id="UP000235659">
    <property type="component" value="Unassembled WGS sequence"/>
</dbReference>
<evidence type="ECO:0000313" key="2">
    <source>
        <dbReference type="EMBL" id="PMS15247.1"/>
    </source>
</evidence>
<dbReference type="InterPro" id="IPR036390">
    <property type="entry name" value="WH_DNA-bd_sf"/>
</dbReference>
<dbReference type="InterPro" id="IPR036388">
    <property type="entry name" value="WH-like_DNA-bd_sf"/>
</dbReference>